<dbReference type="KEGG" id="oho:Oweho_2044"/>
<feature type="chain" id="PRO_5003514242" evidence="2">
    <location>
        <begin position="19"/>
        <end position="653"/>
    </location>
</feature>
<evidence type="ECO:0000256" key="2">
    <source>
        <dbReference type="SAM" id="SignalP"/>
    </source>
</evidence>
<sequence length="653" mass="69598">MKKGLFWICAMAAIPALAQQSSQLEVTHSQVKGNVAHEGSYTPIKKGTSVVSTSLGKASNGYSTAFGSKTYLWVDPSINTITFTHRNDIGLFPSQTSGHLRYDVSKDGGTTWSVDQGPIWSPTGAQGALNGPARYPQGVIVNPTGNTQPDSAYLAFFAPTLNGTNSAGSWGGQVFGSIQLDGTDLNVTELTTDPANDIFFQVSDDFTYVADSQMVVGINQGDDVTSGSVLYNDTIILTKGRWNASTKSLDQSFSKAYFPFAIDTAGTTGSAVFGDCKVAFSPDGSVGYISGIGYLDDANVAPYGVYSPTIIKTTDGGKTWSAQTGVNLDNLVITNHGNTLLDSLSDLYPAWAIGALTTAFEHDLVVDKNGNPHIVCNVVPSANNTLTSTGTSGTAFSVYSALNMIVDIYSTDGGSSWEAHLIDTASTFRGEYGPAAEVAEDNRPQVARTPDGSVLVYAYGDTDILTFGIADNLFPDIKMRSLDVDNDQLGPLSVMTNNQSDKGTANMFNLPHIVYAPNANGEIHVPATATEFTNDDRTLVTSSVQYIYYDLMYNMNSGVGITELDVAKGEVSSIYPNPASNNAWMEYSVKVPGEYTIQISSITGVVVKSIELGNVGSGNYKQQLMTENLTNGVYVVTLRSGDYASSQRMVIQK</sequence>
<feature type="domain" description="Secretion system C-terminal sorting" evidence="3">
    <location>
        <begin position="574"/>
        <end position="651"/>
    </location>
</feature>
<protein>
    <submittedName>
        <fullName evidence="4">BNR/Asp-box repeat protein</fullName>
    </submittedName>
</protein>
<dbReference type="AlphaFoldDB" id="G8R3G4"/>
<dbReference type="NCBIfam" id="TIGR04183">
    <property type="entry name" value="Por_Secre_tail"/>
    <property type="match status" value="1"/>
</dbReference>
<dbReference type="RefSeq" id="WP_014202370.1">
    <property type="nucleotide sequence ID" value="NC_016599.1"/>
</dbReference>
<organism evidence="4 5">
    <name type="scientific">Owenweeksia hongkongensis (strain DSM 17368 / CIP 108786 / JCM 12287 / NRRL B-23963 / UST20020801)</name>
    <dbReference type="NCBI Taxonomy" id="926562"/>
    <lineage>
        <taxon>Bacteria</taxon>
        <taxon>Pseudomonadati</taxon>
        <taxon>Bacteroidota</taxon>
        <taxon>Flavobacteriia</taxon>
        <taxon>Flavobacteriales</taxon>
        <taxon>Owenweeksiaceae</taxon>
        <taxon>Owenweeksia</taxon>
    </lineage>
</organism>
<gene>
    <name evidence="4" type="ordered locus">Oweho_2044</name>
</gene>
<dbReference type="InterPro" id="IPR036278">
    <property type="entry name" value="Sialidase_sf"/>
</dbReference>
<reference evidence="4 5" key="1">
    <citation type="journal article" date="2012" name="Stand. Genomic Sci.">
        <title>Genome sequence of the orange-pigmented seawater bacterium Owenweeksia hongkongensis type strain (UST20020801(T)).</title>
        <authorList>
            <person name="Riedel T."/>
            <person name="Held B."/>
            <person name="Nolan M."/>
            <person name="Lucas S."/>
            <person name="Lapidus A."/>
            <person name="Tice H."/>
            <person name="Del Rio T.G."/>
            <person name="Cheng J.F."/>
            <person name="Han C."/>
            <person name="Tapia R."/>
            <person name="Goodwin L.A."/>
            <person name="Pitluck S."/>
            <person name="Liolios K."/>
            <person name="Mavromatis K."/>
            <person name="Pagani I."/>
            <person name="Ivanova N."/>
            <person name="Mikhailova N."/>
            <person name="Pati A."/>
            <person name="Chen A."/>
            <person name="Palaniappan K."/>
            <person name="Rohde M."/>
            <person name="Tindall B.J."/>
            <person name="Detter J.C."/>
            <person name="Goker M."/>
            <person name="Woyke T."/>
            <person name="Bristow J."/>
            <person name="Eisen J.A."/>
            <person name="Markowitz V."/>
            <person name="Hugenholtz P."/>
            <person name="Klenk H.P."/>
            <person name="Kyrpides N.C."/>
        </authorList>
    </citation>
    <scope>NUCLEOTIDE SEQUENCE</scope>
    <source>
        <strain evidence="5">DSM 17368 / JCM 12287 / NRRL B-23963</strain>
    </source>
</reference>
<dbReference type="InterPro" id="IPR026444">
    <property type="entry name" value="Secre_tail"/>
</dbReference>
<dbReference type="Pfam" id="PF18962">
    <property type="entry name" value="Por_Secre_tail"/>
    <property type="match status" value="1"/>
</dbReference>
<feature type="signal peptide" evidence="2">
    <location>
        <begin position="1"/>
        <end position="18"/>
    </location>
</feature>
<dbReference type="OrthoDB" id="1466912at2"/>
<evidence type="ECO:0000256" key="1">
    <source>
        <dbReference type="ARBA" id="ARBA00022729"/>
    </source>
</evidence>
<proteinExistence type="predicted"/>
<accession>G8R3G4</accession>
<evidence type="ECO:0000259" key="3">
    <source>
        <dbReference type="Pfam" id="PF18962"/>
    </source>
</evidence>
<name>G8R3G4_OWEHD</name>
<dbReference type="EMBL" id="CP003156">
    <property type="protein sequence ID" value="AEV33020.1"/>
    <property type="molecule type" value="Genomic_DNA"/>
</dbReference>
<dbReference type="STRING" id="926562.Oweho_2044"/>
<evidence type="ECO:0000313" key="5">
    <source>
        <dbReference type="Proteomes" id="UP000005631"/>
    </source>
</evidence>
<dbReference type="eggNOG" id="ENOG5033PGF">
    <property type="taxonomic scope" value="Bacteria"/>
</dbReference>
<evidence type="ECO:0000313" key="4">
    <source>
        <dbReference type="EMBL" id="AEV33020.1"/>
    </source>
</evidence>
<dbReference type="Proteomes" id="UP000005631">
    <property type="component" value="Chromosome"/>
</dbReference>
<dbReference type="HOGENOM" id="CLU_419685_0_0_10"/>
<keyword evidence="1 2" id="KW-0732">Signal</keyword>
<dbReference type="SUPFAM" id="SSF50939">
    <property type="entry name" value="Sialidases"/>
    <property type="match status" value="1"/>
</dbReference>
<keyword evidence="5" id="KW-1185">Reference proteome</keyword>